<feature type="domain" description="HTH arsR-type" evidence="4">
    <location>
        <begin position="15"/>
        <end position="108"/>
    </location>
</feature>
<dbReference type="AlphaFoldDB" id="A0A9W6I7R0"/>
<sequence length="144" mass="15150">MAIDSEGGRCVSADIAAGVSPAAALFRSLADETRLRIVQRLARGEARVVDLTTQLGLAQSTVSKHLACLRDCDLIDYRAEGRQSFYFLTRPELMDLLASAEQLLAATGHAVALCPAHGIQPTGAAADSGLALNSCVSDRKDIAP</sequence>
<keyword evidence="3" id="KW-0804">Transcription</keyword>
<dbReference type="EMBL" id="BSEV01000017">
    <property type="protein sequence ID" value="GLK12499.1"/>
    <property type="molecule type" value="Genomic_DNA"/>
</dbReference>
<evidence type="ECO:0000313" key="6">
    <source>
        <dbReference type="Proteomes" id="UP001143474"/>
    </source>
</evidence>
<evidence type="ECO:0000313" key="5">
    <source>
        <dbReference type="EMBL" id="GLK12499.1"/>
    </source>
</evidence>
<accession>A0A9W6I7R0</accession>
<dbReference type="NCBIfam" id="NF033788">
    <property type="entry name" value="HTH_metalloreg"/>
    <property type="match status" value="1"/>
</dbReference>
<dbReference type="Proteomes" id="UP001143474">
    <property type="component" value="Unassembled WGS sequence"/>
</dbReference>
<gene>
    <name evidence="5" type="ORF">GCM10017600_59090</name>
</gene>
<dbReference type="Pfam" id="PF01022">
    <property type="entry name" value="HTH_5"/>
    <property type="match status" value="1"/>
</dbReference>
<organism evidence="5 6">
    <name type="scientific">Streptosporangium carneum</name>
    <dbReference type="NCBI Taxonomy" id="47481"/>
    <lineage>
        <taxon>Bacteria</taxon>
        <taxon>Bacillati</taxon>
        <taxon>Actinomycetota</taxon>
        <taxon>Actinomycetes</taxon>
        <taxon>Streptosporangiales</taxon>
        <taxon>Streptosporangiaceae</taxon>
        <taxon>Streptosporangium</taxon>
    </lineage>
</organism>
<dbReference type="PANTHER" id="PTHR33154:SF36">
    <property type="entry name" value="TRANSCRIPTIONAL REGULATOR"/>
    <property type="match status" value="1"/>
</dbReference>
<dbReference type="PROSITE" id="PS50987">
    <property type="entry name" value="HTH_ARSR_2"/>
    <property type="match status" value="1"/>
</dbReference>
<dbReference type="GO" id="GO:0003677">
    <property type="term" value="F:DNA binding"/>
    <property type="evidence" value="ECO:0007669"/>
    <property type="project" value="UniProtKB-KW"/>
</dbReference>
<dbReference type="CDD" id="cd00090">
    <property type="entry name" value="HTH_ARSR"/>
    <property type="match status" value="1"/>
</dbReference>
<proteinExistence type="predicted"/>
<evidence type="ECO:0000259" key="4">
    <source>
        <dbReference type="PROSITE" id="PS50987"/>
    </source>
</evidence>
<protein>
    <submittedName>
        <fullName evidence="5">Transcriptional regulator, ArsR family protein</fullName>
    </submittedName>
</protein>
<evidence type="ECO:0000256" key="2">
    <source>
        <dbReference type="ARBA" id="ARBA00023125"/>
    </source>
</evidence>
<evidence type="ECO:0000256" key="3">
    <source>
        <dbReference type="ARBA" id="ARBA00023163"/>
    </source>
</evidence>
<dbReference type="SMART" id="SM00418">
    <property type="entry name" value="HTH_ARSR"/>
    <property type="match status" value="1"/>
</dbReference>
<keyword evidence="1" id="KW-0805">Transcription regulation</keyword>
<evidence type="ECO:0000256" key="1">
    <source>
        <dbReference type="ARBA" id="ARBA00023015"/>
    </source>
</evidence>
<dbReference type="GO" id="GO:0003700">
    <property type="term" value="F:DNA-binding transcription factor activity"/>
    <property type="evidence" value="ECO:0007669"/>
    <property type="project" value="InterPro"/>
</dbReference>
<dbReference type="SUPFAM" id="SSF46785">
    <property type="entry name" value="Winged helix' DNA-binding domain"/>
    <property type="match status" value="1"/>
</dbReference>
<reference evidence="5" key="2">
    <citation type="submission" date="2023-01" db="EMBL/GenBank/DDBJ databases">
        <authorList>
            <person name="Sun Q."/>
            <person name="Evtushenko L."/>
        </authorList>
    </citation>
    <scope>NUCLEOTIDE SEQUENCE</scope>
    <source>
        <strain evidence="5">VKM Ac-2007</strain>
    </source>
</reference>
<name>A0A9W6I7R0_9ACTN</name>
<dbReference type="InterPro" id="IPR051081">
    <property type="entry name" value="HTH_MetalResp_TranReg"/>
</dbReference>
<dbReference type="RefSeq" id="WP_271220829.1">
    <property type="nucleotide sequence ID" value="NZ_BAAAVD010000037.1"/>
</dbReference>
<keyword evidence="2" id="KW-0238">DNA-binding</keyword>
<dbReference type="InterPro" id="IPR036388">
    <property type="entry name" value="WH-like_DNA-bd_sf"/>
</dbReference>
<dbReference type="Gene3D" id="1.10.10.10">
    <property type="entry name" value="Winged helix-like DNA-binding domain superfamily/Winged helix DNA-binding domain"/>
    <property type="match status" value="1"/>
</dbReference>
<reference evidence="5" key="1">
    <citation type="journal article" date="2014" name="Int. J. Syst. Evol. Microbiol.">
        <title>Complete genome sequence of Corynebacterium casei LMG S-19264T (=DSM 44701T), isolated from a smear-ripened cheese.</title>
        <authorList>
            <consortium name="US DOE Joint Genome Institute (JGI-PGF)"/>
            <person name="Walter F."/>
            <person name="Albersmeier A."/>
            <person name="Kalinowski J."/>
            <person name="Ruckert C."/>
        </authorList>
    </citation>
    <scope>NUCLEOTIDE SEQUENCE</scope>
    <source>
        <strain evidence="5">VKM Ac-2007</strain>
    </source>
</reference>
<dbReference type="InterPro" id="IPR011991">
    <property type="entry name" value="ArsR-like_HTH"/>
</dbReference>
<dbReference type="PANTHER" id="PTHR33154">
    <property type="entry name" value="TRANSCRIPTIONAL REGULATOR, ARSR FAMILY"/>
    <property type="match status" value="1"/>
</dbReference>
<dbReference type="InterPro" id="IPR001845">
    <property type="entry name" value="HTH_ArsR_DNA-bd_dom"/>
</dbReference>
<keyword evidence="6" id="KW-1185">Reference proteome</keyword>
<dbReference type="PRINTS" id="PR00778">
    <property type="entry name" value="HTHARSR"/>
</dbReference>
<dbReference type="InterPro" id="IPR036390">
    <property type="entry name" value="WH_DNA-bd_sf"/>
</dbReference>
<comment type="caution">
    <text evidence="5">The sequence shown here is derived from an EMBL/GenBank/DDBJ whole genome shotgun (WGS) entry which is preliminary data.</text>
</comment>